<keyword evidence="1" id="KW-0812">Transmembrane</keyword>
<dbReference type="Proteomes" id="UP000091820">
    <property type="component" value="Unassembled WGS sequence"/>
</dbReference>
<organism evidence="2 3">
    <name type="scientific">Glossina brevipalpis</name>
    <dbReference type="NCBI Taxonomy" id="37001"/>
    <lineage>
        <taxon>Eukaryota</taxon>
        <taxon>Metazoa</taxon>
        <taxon>Ecdysozoa</taxon>
        <taxon>Arthropoda</taxon>
        <taxon>Hexapoda</taxon>
        <taxon>Insecta</taxon>
        <taxon>Pterygota</taxon>
        <taxon>Neoptera</taxon>
        <taxon>Endopterygota</taxon>
        <taxon>Diptera</taxon>
        <taxon>Brachycera</taxon>
        <taxon>Muscomorpha</taxon>
        <taxon>Hippoboscoidea</taxon>
        <taxon>Glossinidae</taxon>
        <taxon>Glossina</taxon>
    </lineage>
</organism>
<reference evidence="2" key="2">
    <citation type="submission" date="2020-05" db="UniProtKB">
        <authorList>
            <consortium name="EnsemblMetazoa"/>
        </authorList>
    </citation>
    <scope>IDENTIFICATION</scope>
    <source>
        <strain evidence="2">IAEA</strain>
    </source>
</reference>
<keyword evidence="1" id="KW-1133">Transmembrane helix</keyword>
<dbReference type="VEuPathDB" id="VectorBase:GBRI032538"/>
<protein>
    <submittedName>
        <fullName evidence="2">Uncharacterized protein</fullName>
    </submittedName>
</protein>
<reference evidence="3" key="1">
    <citation type="submission" date="2014-03" db="EMBL/GenBank/DDBJ databases">
        <authorList>
            <person name="Aksoy S."/>
            <person name="Warren W."/>
            <person name="Wilson R.K."/>
        </authorList>
    </citation>
    <scope>NUCLEOTIDE SEQUENCE [LARGE SCALE GENOMIC DNA]</scope>
    <source>
        <strain evidence="3">IAEA</strain>
    </source>
</reference>
<keyword evidence="1" id="KW-0472">Membrane</keyword>
<evidence type="ECO:0000256" key="1">
    <source>
        <dbReference type="SAM" id="Phobius"/>
    </source>
</evidence>
<evidence type="ECO:0000313" key="2">
    <source>
        <dbReference type="EnsemblMetazoa" id="GBRI032538-PA"/>
    </source>
</evidence>
<name>A0A1A9WUG0_9MUSC</name>
<dbReference type="AlphaFoldDB" id="A0A1A9WUG0"/>
<sequence length="151" mass="17220">MTIRQVGMIVEGIGKYVLDYGYQQLDDLRSFVKHTIIITKVRIESYFPSPYQALVLLAMKKKLKSSLVEVGHTTLYPLASSSMIRIALPKACDSVITFLSCLTYFILSVVVMLLRTQRHPWLLKLLTYAHSKQVDVMEVRAKQNDLENIGN</sequence>
<accession>A0A1A9WUG0</accession>
<dbReference type="EnsemblMetazoa" id="GBRI032538-RA">
    <property type="protein sequence ID" value="GBRI032538-PA"/>
    <property type="gene ID" value="GBRI032538"/>
</dbReference>
<feature type="transmembrane region" description="Helical" evidence="1">
    <location>
        <begin position="94"/>
        <end position="114"/>
    </location>
</feature>
<keyword evidence="3" id="KW-1185">Reference proteome</keyword>
<proteinExistence type="predicted"/>
<evidence type="ECO:0000313" key="3">
    <source>
        <dbReference type="Proteomes" id="UP000091820"/>
    </source>
</evidence>